<name>A0A6J4SY63_9SPHN</name>
<sequence>MLLRRQEPSAFFTPVSYWPLPSQGYKACMKAGFVYIMASRVNGTIYVGSTSNLVQRAYQHRNRLIDGFTREHGCTLLVWLEAHDDLQEARRRELQIKKWKRDWKLRLIEQDNPDWLDLYPRLFG</sequence>
<dbReference type="PROSITE" id="PS50164">
    <property type="entry name" value="GIY_YIG"/>
    <property type="match status" value="1"/>
</dbReference>
<dbReference type="PANTHER" id="PTHR34477">
    <property type="entry name" value="UPF0213 PROTEIN YHBQ"/>
    <property type="match status" value="1"/>
</dbReference>
<evidence type="ECO:0000259" key="2">
    <source>
        <dbReference type="PROSITE" id="PS50164"/>
    </source>
</evidence>
<gene>
    <name evidence="3" type="ORF">AVDCRST_MAG31-843</name>
</gene>
<proteinExistence type="inferred from homology"/>
<dbReference type="SUPFAM" id="SSF82771">
    <property type="entry name" value="GIY-YIG endonuclease"/>
    <property type="match status" value="1"/>
</dbReference>
<dbReference type="Pfam" id="PF01541">
    <property type="entry name" value="GIY-YIG"/>
    <property type="match status" value="1"/>
</dbReference>
<comment type="similarity">
    <text evidence="1">Belongs to the UPF0213 family.</text>
</comment>
<organism evidence="3">
    <name type="scientific">uncultured Sphingomonas sp</name>
    <dbReference type="NCBI Taxonomy" id="158754"/>
    <lineage>
        <taxon>Bacteria</taxon>
        <taxon>Pseudomonadati</taxon>
        <taxon>Pseudomonadota</taxon>
        <taxon>Alphaproteobacteria</taxon>
        <taxon>Sphingomonadales</taxon>
        <taxon>Sphingomonadaceae</taxon>
        <taxon>Sphingomonas</taxon>
        <taxon>environmental samples</taxon>
    </lineage>
</organism>
<dbReference type="EMBL" id="CADCWA010000056">
    <property type="protein sequence ID" value="CAA9508874.1"/>
    <property type="molecule type" value="Genomic_DNA"/>
</dbReference>
<dbReference type="AlphaFoldDB" id="A0A6J4SY63"/>
<dbReference type="Gene3D" id="3.40.1440.10">
    <property type="entry name" value="GIY-YIG endonuclease"/>
    <property type="match status" value="1"/>
</dbReference>
<accession>A0A6J4SY63</accession>
<dbReference type="InterPro" id="IPR000305">
    <property type="entry name" value="GIY-YIG_endonuc"/>
</dbReference>
<evidence type="ECO:0000313" key="3">
    <source>
        <dbReference type="EMBL" id="CAA9508874.1"/>
    </source>
</evidence>
<evidence type="ECO:0000256" key="1">
    <source>
        <dbReference type="ARBA" id="ARBA00007435"/>
    </source>
</evidence>
<dbReference type="InterPro" id="IPR050190">
    <property type="entry name" value="UPF0213_domain"/>
</dbReference>
<dbReference type="SMART" id="SM00465">
    <property type="entry name" value="GIYc"/>
    <property type="match status" value="1"/>
</dbReference>
<protein>
    <submittedName>
        <fullName evidence="3">Excinuclease ABC, C subunit-like protein</fullName>
    </submittedName>
</protein>
<feature type="domain" description="GIY-YIG" evidence="2">
    <location>
        <begin position="30"/>
        <end position="106"/>
    </location>
</feature>
<dbReference type="CDD" id="cd10448">
    <property type="entry name" value="GIY-YIG_unchar_3"/>
    <property type="match status" value="1"/>
</dbReference>
<dbReference type="InterPro" id="IPR035901">
    <property type="entry name" value="GIY-YIG_endonuc_sf"/>
</dbReference>
<dbReference type="PANTHER" id="PTHR34477:SF5">
    <property type="entry name" value="BSL5627 PROTEIN"/>
    <property type="match status" value="1"/>
</dbReference>
<reference evidence="3" key="1">
    <citation type="submission" date="2020-02" db="EMBL/GenBank/DDBJ databases">
        <authorList>
            <person name="Meier V. D."/>
        </authorList>
    </citation>
    <scope>NUCLEOTIDE SEQUENCE</scope>
    <source>
        <strain evidence="3">AVDCRST_MAG31</strain>
    </source>
</reference>